<evidence type="ECO:0000256" key="8">
    <source>
        <dbReference type="SAM" id="MobiDB-lite"/>
    </source>
</evidence>
<proteinExistence type="inferred from homology"/>
<keyword evidence="11" id="KW-1185">Reference proteome</keyword>
<feature type="compositionally biased region" description="Pro residues" evidence="8">
    <location>
        <begin position="456"/>
        <end position="465"/>
    </location>
</feature>
<feature type="region of interest" description="Disordered" evidence="8">
    <location>
        <begin position="442"/>
        <end position="465"/>
    </location>
</feature>
<keyword evidence="5" id="KW-0560">Oxidoreductase</keyword>
<dbReference type="Pfam" id="PF07992">
    <property type="entry name" value="Pyr_redox_2"/>
    <property type="match status" value="1"/>
</dbReference>
<keyword evidence="3" id="KW-0285">Flavoprotein</keyword>
<evidence type="ECO:0000256" key="1">
    <source>
        <dbReference type="ARBA" id="ARBA00005272"/>
    </source>
</evidence>
<dbReference type="PRINTS" id="PR00368">
    <property type="entry name" value="FADPNR"/>
</dbReference>
<evidence type="ECO:0000313" key="10">
    <source>
        <dbReference type="EMBL" id="TCO23519.1"/>
    </source>
</evidence>
<evidence type="ECO:0000256" key="5">
    <source>
        <dbReference type="ARBA" id="ARBA00023002"/>
    </source>
</evidence>
<dbReference type="PANTHER" id="PTHR43706">
    <property type="entry name" value="NADH DEHYDROGENASE"/>
    <property type="match status" value="1"/>
</dbReference>
<dbReference type="InterPro" id="IPR036188">
    <property type="entry name" value="FAD/NAD-bd_sf"/>
</dbReference>
<dbReference type="Proteomes" id="UP000294508">
    <property type="component" value="Unassembled WGS sequence"/>
</dbReference>
<evidence type="ECO:0000256" key="6">
    <source>
        <dbReference type="ARBA" id="ARBA00023027"/>
    </source>
</evidence>
<protein>
    <recommendedName>
        <fullName evidence="2">NADH:ubiquinone reductase (non-electrogenic)</fullName>
        <ecNumber evidence="2">1.6.5.9</ecNumber>
    </recommendedName>
</protein>
<keyword evidence="4" id="KW-0274">FAD</keyword>
<dbReference type="AlphaFoldDB" id="A0A4R2H956"/>
<dbReference type="EMBL" id="SLWN01000009">
    <property type="protein sequence ID" value="TCO23519.1"/>
    <property type="molecule type" value="Genomic_DNA"/>
</dbReference>
<comment type="caution">
    <text evidence="10">The sequence shown here is derived from an EMBL/GenBank/DDBJ whole genome shotgun (WGS) entry which is preliminary data.</text>
</comment>
<name>A0A4R2H956_9ACTN</name>
<dbReference type="RefSeq" id="WP_132212100.1">
    <property type="nucleotide sequence ID" value="NZ_SLWN01000009.1"/>
</dbReference>
<dbReference type="OrthoDB" id="9781621at2"/>
<comment type="similarity">
    <text evidence="1">Belongs to the NADH dehydrogenase family.</text>
</comment>
<dbReference type="PRINTS" id="PR00411">
    <property type="entry name" value="PNDRDTASEI"/>
</dbReference>
<gene>
    <name evidence="10" type="ORF">EV652_109347</name>
</gene>
<evidence type="ECO:0000256" key="7">
    <source>
        <dbReference type="ARBA" id="ARBA00047599"/>
    </source>
</evidence>
<evidence type="ECO:0000256" key="2">
    <source>
        <dbReference type="ARBA" id="ARBA00012637"/>
    </source>
</evidence>
<evidence type="ECO:0000259" key="9">
    <source>
        <dbReference type="Pfam" id="PF07992"/>
    </source>
</evidence>
<reference evidence="10 11" key="1">
    <citation type="journal article" date="2015" name="Stand. Genomic Sci.">
        <title>Genomic Encyclopedia of Bacterial and Archaeal Type Strains, Phase III: the genomes of soil and plant-associated and newly described type strains.</title>
        <authorList>
            <person name="Whitman W.B."/>
            <person name="Woyke T."/>
            <person name="Klenk H.P."/>
            <person name="Zhou Y."/>
            <person name="Lilburn T.G."/>
            <person name="Beck B.J."/>
            <person name="De Vos P."/>
            <person name="Vandamme P."/>
            <person name="Eisen J.A."/>
            <person name="Garrity G."/>
            <person name="Hugenholtz P."/>
            <person name="Kyrpides N.C."/>
        </authorList>
    </citation>
    <scope>NUCLEOTIDE SEQUENCE [LARGE SCALE GENOMIC DNA]</scope>
    <source>
        <strain evidence="10 11">VKM Ac-2572</strain>
    </source>
</reference>
<dbReference type="PANTHER" id="PTHR43706:SF47">
    <property type="entry name" value="EXTERNAL NADH-UBIQUINONE OXIDOREDUCTASE 1, MITOCHONDRIAL-RELATED"/>
    <property type="match status" value="1"/>
</dbReference>
<evidence type="ECO:0000313" key="11">
    <source>
        <dbReference type="Proteomes" id="UP000294508"/>
    </source>
</evidence>
<keyword evidence="6" id="KW-0520">NAD</keyword>
<sequence length="465" mass="50164">MRQRTRSGAEDRSEPRRVVIVGGGFAGLFAARAFRRRRVQVTLVDRAAHHLFQPLLYQCATGMLSEGQVAMPLRAILRRYTNVDCVLAEVTGFDVQARIVHATRPTGGEIEFPYDDLILAAGVRQSYFGHDEFAEFAPGMKTLADALLIRRRVFGAFEMAQTATDPAERRRWLSFALVGAGPTGVELAGQIRELATTTLSKQFHDIDPTEAKVLLFDGGDAPLAPFGPKLSAKAAAALTDLGVELHLGSIVTNVDQHGLVVRGPDGASTPYEVGTVLWAAGVAAQPVADELAKAAGGEQDRAGRIKVQPDLTLPGHPEISVVGDVMSLDDLPGVGEVAMQTGYYAAKRIRNEMDGQTGPPKPFKYRDLGSAAYIARGQAVVSVGRVHLSGRLGWLSWLGIHIAFLTGFRNRFGAVLGWAIAFSRETRRERAFTMQQVAPGGADLYRNRTGDDPSWPTTPPSPTTG</sequence>
<dbReference type="SUPFAM" id="SSF51905">
    <property type="entry name" value="FAD/NAD(P)-binding domain"/>
    <property type="match status" value="1"/>
</dbReference>
<dbReference type="GO" id="GO:0050136">
    <property type="term" value="F:NADH dehydrogenase (quinone) (non-electrogenic) activity"/>
    <property type="evidence" value="ECO:0007669"/>
    <property type="project" value="UniProtKB-EC"/>
</dbReference>
<organism evidence="10 11">
    <name type="scientific">Kribbella steppae</name>
    <dbReference type="NCBI Taxonomy" id="2512223"/>
    <lineage>
        <taxon>Bacteria</taxon>
        <taxon>Bacillati</taxon>
        <taxon>Actinomycetota</taxon>
        <taxon>Actinomycetes</taxon>
        <taxon>Propionibacteriales</taxon>
        <taxon>Kribbellaceae</taxon>
        <taxon>Kribbella</taxon>
    </lineage>
</organism>
<dbReference type="Gene3D" id="3.50.50.100">
    <property type="match status" value="1"/>
</dbReference>
<dbReference type="EC" id="1.6.5.9" evidence="2"/>
<comment type="catalytic activity">
    <reaction evidence="7">
        <text>a quinone + NADH + H(+) = a quinol + NAD(+)</text>
        <dbReference type="Rhea" id="RHEA:46160"/>
        <dbReference type="ChEBI" id="CHEBI:15378"/>
        <dbReference type="ChEBI" id="CHEBI:24646"/>
        <dbReference type="ChEBI" id="CHEBI:57540"/>
        <dbReference type="ChEBI" id="CHEBI:57945"/>
        <dbReference type="ChEBI" id="CHEBI:132124"/>
        <dbReference type="EC" id="1.6.5.9"/>
    </reaction>
</comment>
<evidence type="ECO:0000256" key="4">
    <source>
        <dbReference type="ARBA" id="ARBA00022827"/>
    </source>
</evidence>
<dbReference type="InterPro" id="IPR045024">
    <property type="entry name" value="NDH-2"/>
</dbReference>
<dbReference type="InterPro" id="IPR023753">
    <property type="entry name" value="FAD/NAD-binding_dom"/>
</dbReference>
<feature type="domain" description="FAD/NAD(P)-binding" evidence="9">
    <location>
        <begin position="17"/>
        <end position="342"/>
    </location>
</feature>
<accession>A0A4R2H956</accession>
<evidence type="ECO:0000256" key="3">
    <source>
        <dbReference type="ARBA" id="ARBA00022630"/>
    </source>
</evidence>